<dbReference type="EMBL" id="BLXT01003432">
    <property type="protein sequence ID" value="GFO01571.1"/>
    <property type="molecule type" value="Genomic_DNA"/>
</dbReference>
<dbReference type="GO" id="GO:0015171">
    <property type="term" value="F:amino acid transmembrane transporter activity"/>
    <property type="evidence" value="ECO:0007669"/>
    <property type="project" value="TreeGrafter"/>
</dbReference>
<feature type="region of interest" description="Disordered" evidence="2">
    <location>
        <begin position="213"/>
        <end position="237"/>
    </location>
</feature>
<dbReference type="GO" id="GO:0005886">
    <property type="term" value="C:plasma membrane"/>
    <property type="evidence" value="ECO:0007669"/>
    <property type="project" value="TreeGrafter"/>
</dbReference>
<feature type="transmembrane region" description="Helical" evidence="3">
    <location>
        <begin position="471"/>
        <end position="492"/>
    </location>
</feature>
<feature type="compositionally biased region" description="Polar residues" evidence="2">
    <location>
        <begin position="219"/>
        <end position="237"/>
    </location>
</feature>
<feature type="transmembrane region" description="Helical" evidence="3">
    <location>
        <begin position="535"/>
        <end position="555"/>
    </location>
</feature>
<comment type="caution">
    <text evidence="4">The sequence shown here is derived from an EMBL/GenBank/DDBJ whole genome shotgun (WGS) entry which is preliminary data.</text>
</comment>
<proteinExistence type="predicted"/>
<keyword evidence="3" id="KW-0472">Membrane</keyword>
<feature type="compositionally biased region" description="Basic and acidic residues" evidence="2">
    <location>
        <begin position="369"/>
        <end position="391"/>
    </location>
</feature>
<feature type="transmembrane region" description="Helical" evidence="3">
    <location>
        <begin position="48"/>
        <end position="74"/>
    </location>
</feature>
<protein>
    <submittedName>
        <fullName evidence="4">Cationic amino acid transporter 4-like protein</fullName>
    </submittedName>
</protein>
<keyword evidence="3" id="KW-1133">Transmembrane helix</keyword>
<sequence length="584" mass="64512">MAITLLLVAFLYVGTVVGLFFLVPFWLIDIRAPLPSAFAHRGLAWGKVIVTVAPLIGLSNLQLVAIYAVSRCIYRMSKDGLLFSFFLAVNKNSGTPLRAVLVTGVLTSLLALFCDISHQVRMVVVFRIFTYITVASALIKFKVTHGQYPTNSLPPMTILREEDSEPVPKTADRDIARQEQRNSNSLSKREGDLRHTFSEIDAEKLNSCNKTHSAFDRLSPTSNLNDRSAKNRSQSALSPNLMRNLVCEDNDEHLKQKYAEKSYCKDDAEICGSNKSKLTGTLSAFAGHNYGTLRTFSDPEKQIQVSMPNIFSHFSSPEPHIKQNVEDDLGSYSLQASSTGNSSACAARSRAVETHRSTDAGAEYTQESIVKDDAQRDGPRVSEAAHTHGSADIESVQTRRSSTKGTSQTYGSTSIETVETNGSRVASWLFPVVPGLIPVNVLIVLHVVTCVALAAQIFFCRVHLVTLQPGAVLGFIFLCTLVFTISFFLWALCASRPTRDTTKITFQTPFMPLVPTLSIILSATMMFIGVEKREIFEVFVVVVTAIIMYVTLTMCRYQRSRQKDGEKLTLTSYKSDIKQNGTTP</sequence>
<organism evidence="4 5">
    <name type="scientific">Plakobranchus ocellatus</name>
    <dbReference type="NCBI Taxonomy" id="259542"/>
    <lineage>
        <taxon>Eukaryota</taxon>
        <taxon>Metazoa</taxon>
        <taxon>Spiralia</taxon>
        <taxon>Lophotrochozoa</taxon>
        <taxon>Mollusca</taxon>
        <taxon>Gastropoda</taxon>
        <taxon>Heterobranchia</taxon>
        <taxon>Euthyneura</taxon>
        <taxon>Panpulmonata</taxon>
        <taxon>Sacoglossa</taxon>
        <taxon>Placobranchoidea</taxon>
        <taxon>Plakobranchidae</taxon>
        <taxon>Plakobranchus</taxon>
    </lineage>
</organism>
<evidence type="ECO:0000313" key="5">
    <source>
        <dbReference type="Proteomes" id="UP000735302"/>
    </source>
</evidence>
<dbReference type="PANTHER" id="PTHR43243">
    <property type="entry name" value="INNER MEMBRANE TRANSPORTER YGJI-RELATED"/>
    <property type="match status" value="1"/>
</dbReference>
<evidence type="ECO:0000313" key="4">
    <source>
        <dbReference type="EMBL" id="GFO01571.1"/>
    </source>
</evidence>
<dbReference type="Gene3D" id="1.20.1740.10">
    <property type="entry name" value="Amino acid/polyamine transporter I"/>
    <property type="match status" value="1"/>
</dbReference>
<accession>A0AAV3ZR89</accession>
<keyword evidence="5" id="KW-1185">Reference proteome</keyword>
<gene>
    <name evidence="4" type="ORF">PoB_002807600</name>
</gene>
<name>A0AAV3ZR89_9GAST</name>
<feature type="compositionally biased region" description="Basic and acidic residues" evidence="2">
    <location>
        <begin position="170"/>
        <end position="180"/>
    </location>
</feature>
<dbReference type="AlphaFoldDB" id="A0AAV3ZR89"/>
<feature type="region of interest" description="Disordered" evidence="2">
    <location>
        <begin position="343"/>
        <end position="412"/>
    </location>
</feature>
<dbReference type="Proteomes" id="UP000735302">
    <property type="component" value="Unassembled WGS sequence"/>
</dbReference>
<feature type="compositionally biased region" description="Polar residues" evidence="2">
    <location>
        <begin position="395"/>
        <end position="412"/>
    </location>
</feature>
<feature type="transmembrane region" description="Helical" evidence="3">
    <location>
        <begin position="437"/>
        <end position="459"/>
    </location>
</feature>
<evidence type="ECO:0000256" key="1">
    <source>
        <dbReference type="ARBA" id="ARBA00022448"/>
    </source>
</evidence>
<keyword evidence="3" id="KW-0812">Transmembrane</keyword>
<evidence type="ECO:0000256" key="3">
    <source>
        <dbReference type="SAM" id="Phobius"/>
    </source>
</evidence>
<reference evidence="4 5" key="1">
    <citation type="journal article" date="2021" name="Elife">
        <title>Chloroplast acquisition without the gene transfer in kleptoplastic sea slugs, Plakobranchus ocellatus.</title>
        <authorList>
            <person name="Maeda T."/>
            <person name="Takahashi S."/>
            <person name="Yoshida T."/>
            <person name="Shimamura S."/>
            <person name="Takaki Y."/>
            <person name="Nagai Y."/>
            <person name="Toyoda A."/>
            <person name="Suzuki Y."/>
            <person name="Arimoto A."/>
            <person name="Ishii H."/>
            <person name="Satoh N."/>
            <person name="Nishiyama T."/>
            <person name="Hasebe M."/>
            <person name="Maruyama T."/>
            <person name="Minagawa J."/>
            <person name="Obokata J."/>
            <person name="Shigenobu S."/>
        </authorList>
    </citation>
    <scope>NUCLEOTIDE SEQUENCE [LARGE SCALE GENOMIC DNA]</scope>
</reference>
<feature type="transmembrane region" description="Helical" evidence="3">
    <location>
        <begin position="504"/>
        <end position="529"/>
    </location>
</feature>
<evidence type="ECO:0000256" key="2">
    <source>
        <dbReference type="SAM" id="MobiDB-lite"/>
    </source>
</evidence>
<dbReference type="PANTHER" id="PTHR43243:SF4">
    <property type="entry name" value="CATIONIC AMINO ACID TRANSPORTER 4"/>
    <property type="match status" value="1"/>
</dbReference>
<feature type="region of interest" description="Disordered" evidence="2">
    <location>
        <begin position="154"/>
        <end position="193"/>
    </location>
</feature>
<keyword evidence="1" id="KW-0813">Transport</keyword>
<feature type="transmembrane region" description="Helical" evidence="3">
    <location>
        <begin position="7"/>
        <end position="28"/>
    </location>
</feature>